<dbReference type="InterPro" id="IPR020058">
    <property type="entry name" value="Glu/Gln-tRNA-synth_Ib_cat-dom"/>
</dbReference>
<dbReference type="GO" id="GO:0005524">
    <property type="term" value="F:ATP binding"/>
    <property type="evidence" value="ECO:0007669"/>
    <property type="project" value="UniProtKB-KW"/>
</dbReference>
<comment type="similarity">
    <text evidence="10">Belongs to the class-I aminoacyl-tRNA synthetase family.</text>
</comment>
<dbReference type="InterPro" id="IPR011035">
    <property type="entry name" value="Ribosomal_bL25/Gln-tRNA_synth"/>
</dbReference>
<evidence type="ECO:0000256" key="7">
    <source>
        <dbReference type="ARBA" id="ARBA00023146"/>
    </source>
</evidence>
<evidence type="ECO:0000256" key="5">
    <source>
        <dbReference type="ARBA" id="ARBA00022840"/>
    </source>
</evidence>
<evidence type="ECO:0000259" key="13">
    <source>
        <dbReference type="Pfam" id="PF20974"/>
    </source>
</evidence>
<keyword evidence="15" id="KW-1185">Reference proteome</keyword>
<organism evidence="14 15">
    <name type="scientific">Candidatus Xianfuyuplasma coldseepsis</name>
    <dbReference type="NCBI Taxonomy" id="2782163"/>
    <lineage>
        <taxon>Bacteria</taxon>
        <taxon>Bacillati</taxon>
        <taxon>Mycoplasmatota</taxon>
        <taxon>Mollicutes</taxon>
        <taxon>Candidatus Izemoplasmatales</taxon>
        <taxon>Candidatus Izemoplasmataceae</taxon>
        <taxon>Candidatus Xianfuyuplasma</taxon>
    </lineage>
</organism>
<dbReference type="Gene3D" id="1.10.1160.10">
    <property type="entry name" value="Glutamyl-trna Synthetase, Domain 2"/>
    <property type="match status" value="1"/>
</dbReference>
<protein>
    <recommendedName>
        <fullName evidence="1 9">Glutamine--tRNA ligase</fullName>
        <ecNumber evidence="1 9">6.1.1.18</ecNumber>
    </recommendedName>
</protein>
<dbReference type="Gene3D" id="3.40.50.620">
    <property type="entry name" value="HUPs"/>
    <property type="match status" value="1"/>
</dbReference>
<dbReference type="Pfam" id="PF03950">
    <property type="entry name" value="tRNA-synt_1c_C"/>
    <property type="match status" value="1"/>
</dbReference>
<dbReference type="InterPro" id="IPR020061">
    <property type="entry name" value="Glu_tRNA_lig_a-bdl"/>
</dbReference>
<evidence type="ECO:0000256" key="10">
    <source>
        <dbReference type="RuleBase" id="RU363037"/>
    </source>
</evidence>
<evidence type="ECO:0000256" key="3">
    <source>
        <dbReference type="ARBA" id="ARBA00022598"/>
    </source>
</evidence>
<feature type="domain" description="Glutamyl/glutaminyl-tRNA synthetase class Ib anti-codon binding" evidence="12">
    <location>
        <begin position="337"/>
        <end position="435"/>
    </location>
</feature>
<keyword evidence="4 10" id="KW-0547">Nucleotide-binding</keyword>
<dbReference type="GO" id="GO:0004819">
    <property type="term" value="F:glutamine-tRNA ligase activity"/>
    <property type="evidence" value="ECO:0007669"/>
    <property type="project" value="UniProtKB-UniRule"/>
</dbReference>
<gene>
    <name evidence="14" type="ORF">G4Z02_03665</name>
</gene>
<dbReference type="InterPro" id="IPR020056">
    <property type="entry name" value="Rbsml_bL25/Gln-tRNA_synth_N"/>
</dbReference>
<sequence>MEINHFINTIIEEDIRSGKHEKAITRFPPEPNGLLHLGHARAIITNYTMAQQHGGYFNLRFDDTNPVKEDTVFVEGIKKDIAWLGCHWKNLLFASDYFDEMYKRALLLIEKGDAYVDDLSAEEIREYRGDFTTPGKESPYRNRSIKENMDLFIAMKDGQFDDGSRVLRAKIDMASPNINLRDPVIYRIQRATHHNTGDKWCIYPMYDYAHPIEDAIEGITHSLCSLEFEDHRPLYDWVVEHCEMEEVPRQIEFGKLYIAGAVTGKRYIKQLVEEGLVMGWDDPRLITLSGLRRRGIPPMAIHDFIIALGLPKSQGETEIDMLYQYVRDHLKHDAPVTFAVLDPLKLVIDNYPEGQVEYLDVVNNRENPDLGSKSIPFSREVYIEREDFIEQKPNKKWRRLALDVEVRLMHAYFVKANSVVKDDDGNIIEVHCTYDPNTKSGSGFNDRKPNGNIHFVDATHNKKAEIRLFDELITDMDDKDTPFREKINPESLIVKEGFIEEHINPNIGDTFQFARNGYYSVDSDTTKDYIVFNRVVELRSSYKPKAK</sequence>
<keyword evidence="6 10" id="KW-0648">Protein biosynthesis</keyword>
<dbReference type="Pfam" id="PF00749">
    <property type="entry name" value="tRNA-synt_1c"/>
    <property type="match status" value="1"/>
</dbReference>
<dbReference type="AlphaFoldDB" id="A0A7L7KRQ8"/>
<dbReference type="PROSITE" id="PS00178">
    <property type="entry name" value="AA_TRNA_LIGASE_I"/>
    <property type="match status" value="1"/>
</dbReference>
<dbReference type="InterPro" id="IPR050132">
    <property type="entry name" value="Gln/Glu-tRNA_Ligase"/>
</dbReference>
<keyword evidence="7 10" id="KW-0030">Aminoacyl-tRNA synthetase</keyword>
<dbReference type="EMBL" id="CP048914">
    <property type="protein sequence ID" value="QMS84886.1"/>
    <property type="molecule type" value="Genomic_DNA"/>
</dbReference>
<proteinExistence type="inferred from homology"/>
<dbReference type="GO" id="GO:0006425">
    <property type="term" value="P:glutaminyl-tRNA aminoacylation"/>
    <property type="evidence" value="ECO:0007669"/>
    <property type="project" value="UniProtKB-UniRule"/>
</dbReference>
<dbReference type="NCBIfam" id="NF011291">
    <property type="entry name" value="PRK14703.1"/>
    <property type="match status" value="1"/>
</dbReference>
<dbReference type="SUPFAM" id="SSF50715">
    <property type="entry name" value="Ribosomal protein L25-like"/>
    <property type="match status" value="1"/>
</dbReference>
<dbReference type="InterPro" id="IPR004514">
    <property type="entry name" value="Gln-tRNA-synth"/>
</dbReference>
<dbReference type="FunFam" id="3.40.50.620:FF:000037">
    <property type="entry name" value="Glutamine--tRNA ligase cytoplasmic"/>
    <property type="match status" value="1"/>
</dbReference>
<evidence type="ECO:0000313" key="15">
    <source>
        <dbReference type="Proteomes" id="UP000514720"/>
    </source>
</evidence>
<dbReference type="GO" id="GO:0005829">
    <property type="term" value="C:cytosol"/>
    <property type="evidence" value="ECO:0007669"/>
    <property type="project" value="TreeGrafter"/>
</dbReference>
<dbReference type="Gene3D" id="3.90.800.10">
    <property type="entry name" value="Glutamyl-tRNA Synthetase, Domain 3"/>
    <property type="match status" value="1"/>
</dbReference>
<dbReference type="KEGG" id="xcl:G4Z02_03665"/>
<dbReference type="RefSeq" id="WP_258878507.1">
    <property type="nucleotide sequence ID" value="NZ_CP048914.1"/>
</dbReference>
<evidence type="ECO:0000256" key="6">
    <source>
        <dbReference type="ARBA" id="ARBA00022917"/>
    </source>
</evidence>
<dbReference type="InterPro" id="IPR049437">
    <property type="entry name" value="tRNA-synt_1c_C2"/>
</dbReference>
<dbReference type="PANTHER" id="PTHR43097:SF5">
    <property type="entry name" value="GLUTAMATE--TRNA LIGASE"/>
    <property type="match status" value="1"/>
</dbReference>
<keyword evidence="3 10" id="KW-0436">Ligase</keyword>
<evidence type="ECO:0000256" key="2">
    <source>
        <dbReference type="ARBA" id="ARBA00022490"/>
    </source>
</evidence>
<dbReference type="InterPro" id="IPR014729">
    <property type="entry name" value="Rossmann-like_a/b/a_fold"/>
</dbReference>
<dbReference type="Proteomes" id="UP000514720">
    <property type="component" value="Chromosome"/>
</dbReference>
<dbReference type="PANTHER" id="PTHR43097">
    <property type="entry name" value="GLUTAMINE-TRNA LIGASE"/>
    <property type="match status" value="1"/>
</dbReference>
<comment type="catalytic activity">
    <reaction evidence="8">
        <text>tRNA(Gln) + L-glutamine + ATP = L-glutaminyl-tRNA(Gln) + AMP + diphosphate</text>
        <dbReference type="Rhea" id="RHEA:20121"/>
        <dbReference type="Rhea" id="RHEA-COMP:9662"/>
        <dbReference type="Rhea" id="RHEA-COMP:9681"/>
        <dbReference type="ChEBI" id="CHEBI:30616"/>
        <dbReference type="ChEBI" id="CHEBI:33019"/>
        <dbReference type="ChEBI" id="CHEBI:58359"/>
        <dbReference type="ChEBI" id="CHEBI:78442"/>
        <dbReference type="ChEBI" id="CHEBI:78521"/>
        <dbReference type="ChEBI" id="CHEBI:456215"/>
        <dbReference type="EC" id="6.1.1.18"/>
    </reaction>
</comment>
<dbReference type="NCBIfam" id="TIGR00440">
    <property type="entry name" value="glnS"/>
    <property type="match status" value="1"/>
</dbReference>
<dbReference type="InterPro" id="IPR001412">
    <property type="entry name" value="aa-tRNA-synth_I_CS"/>
</dbReference>
<evidence type="ECO:0000256" key="1">
    <source>
        <dbReference type="ARBA" id="ARBA00012836"/>
    </source>
</evidence>
<dbReference type="EC" id="6.1.1.18" evidence="1 9"/>
<dbReference type="FunFam" id="3.90.800.10:FF:000001">
    <property type="entry name" value="Glutamine--tRNA ligase"/>
    <property type="match status" value="1"/>
</dbReference>
<evidence type="ECO:0000256" key="9">
    <source>
        <dbReference type="NCBIfam" id="TIGR00440"/>
    </source>
</evidence>
<evidence type="ECO:0000256" key="4">
    <source>
        <dbReference type="ARBA" id="ARBA00022741"/>
    </source>
</evidence>
<dbReference type="Pfam" id="PF20974">
    <property type="entry name" value="tRNA-synt_1c_C2"/>
    <property type="match status" value="1"/>
</dbReference>
<dbReference type="PRINTS" id="PR00987">
    <property type="entry name" value="TRNASYNTHGLU"/>
</dbReference>
<evidence type="ECO:0000259" key="11">
    <source>
        <dbReference type="Pfam" id="PF00749"/>
    </source>
</evidence>
<keyword evidence="2" id="KW-0963">Cytoplasm</keyword>
<dbReference type="Gene3D" id="2.40.240.10">
    <property type="entry name" value="Ribosomal Protein L25, Chain P"/>
    <property type="match status" value="2"/>
</dbReference>
<keyword evidence="5 10" id="KW-0067">ATP-binding</keyword>
<feature type="domain" description="tRNA synthetases class I (E and Q) anti-codon binding" evidence="13">
    <location>
        <begin position="453"/>
        <end position="522"/>
    </location>
</feature>
<reference evidence="14 15" key="1">
    <citation type="submission" date="2020-02" db="EMBL/GenBank/DDBJ databases">
        <authorList>
            <person name="Zheng R.K."/>
            <person name="Sun C.M."/>
        </authorList>
    </citation>
    <scope>NUCLEOTIDE SEQUENCE [LARGE SCALE GENOMIC DNA]</scope>
    <source>
        <strain evidence="15">zrk13</strain>
    </source>
</reference>
<evidence type="ECO:0000256" key="8">
    <source>
        <dbReference type="ARBA" id="ARBA00048270"/>
    </source>
</evidence>
<accession>A0A7L7KRQ8</accession>
<dbReference type="InterPro" id="IPR020059">
    <property type="entry name" value="Glu/Gln-tRNA-synth_Ib_codon-bd"/>
</dbReference>
<name>A0A7L7KRQ8_9MOLU</name>
<evidence type="ECO:0000259" key="12">
    <source>
        <dbReference type="Pfam" id="PF03950"/>
    </source>
</evidence>
<dbReference type="SUPFAM" id="SSF52374">
    <property type="entry name" value="Nucleotidylyl transferase"/>
    <property type="match status" value="1"/>
</dbReference>
<evidence type="ECO:0000313" key="14">
    <source>
        <dbReference type="EMBL" id="QMS84886.1"/>
    </source>
</evidence>
<dbReference type="InterPro" id="IPR000924">
    <property type="entry name" value="Glu/Gln-tRNA-synth"/>
</dbReference>
<feature type="domain" description="Glutamyl/glutaminyl-tRNA synthetase class Ib catalytic" evidence="11">
    <location>
        <begin position="24"/>
        <end position="330"/>
    </location>
</feature>